<name>A0ABS2L5G3_9MICO</name>
<evidence type="ECO:0000313" key="1">
    <source>
        <dbReference type="EMBL" id="MBM7472312.1"/>
    </source>
</evidence>
<dbReference type="RefSeq" id="WP_343885667.1">
    <property type="nucleotide sequence ID" value="NZ_BAAAHT010000013.1"/>
</dbReference>
<comment type="caution">
    <text evidence="1">The sequence shown here is derived from an EMBL/GenBank/DDBJ whole genome shotgun (WGS) entry which is preliminary data.</text>
</comment>
<organism evidence="1 2">
    <name type="scientific">Subtercola frigoramans</name>
    <dbReference type="NCBI Taxonomy" id="120298"/>
    <lineage>
        <taxon>Bacteria</taxon>
        <taxon>Bacillati</taxon>
        <taxon>Actinomycetota</taxon>
        <taxon>Actinomycetes</taxon>
        <taxon>Micrococcales</taxon>
        <taxon>Microbacteriaceae</taxon>
        <taxon>Subtercola</taxon>
    </lineage>
</organism>
<reference evidence="1 2" key="1">
    <citation type="submission" date="2021-01" db="EMBL/GenBank/DDBJ databases">
        <title>Sequencing the genomes of 1000 actinobacteria strains.</title>
        <authorList>
            <person name="Klenk H.-P."/>
        </authorList>
    </citation>
    <scope>NUCLEOTIDE SEQUENCE [LARGE SCALE GENOMIC DNA]</scope>
    <source>
        <strain evidence="1 2">DSM 13057</strain>
    </source>
</reference>
<gene>
    <name evidence="1" type="ORF">JOE66_001946</name>
</gene>
<proteinExistence type="predicted"/>
<dbReference type="EMBL" id="JAFBBU010000001">
    <property type="protein sequence ID" value="MBM7472312.1"/>
    <property type="molecule type" value="Genomic_DNA"/>
</dbReference>
<dbReference type="Proteomes" id="UP000776164">
    <property type="component" value="Unassembled WGS sequence"/>
</dbReference>
<keyword evidence="2" id="KW-1185">Reference proteome</keyword>
<evidence type="ECO:0000313" key="2">
    <source>
        <dbReference type="Proteomes" id="UP000776164"/>
    </source>
</evidence>
<sequence>MNALGEDGRNAFLSIAGQPEGANLTIIELRQLGGAFAEPGPAGGAVDHLDAQFGCFGVGILLGGNPEAVVREQLDALRLALRPWTNEFTIPSFVERFGAPEKSFGPATAARVEMTRRRIDPSGIFAGDVSTAVV</sequence>
<protein>
    <submittedName>
        <fullName evidence="1">Uncharacterized protein</fullName>
    </submittedName>
</protein>
<accession>A0ABS2L5G3</accession>
<dbReference type="Gene3D" id="3.40.462.20">
    <property type="match status" value="1"/>
</dbReference>